<dbReference type="PANTHER" id="PTHR47506">
    <property type="entry name" value="TRANSCRIPTIONAL REGULATORY PROTEIN"/>
    <property type="match status" value="1"/>
</dbReference>
<dbReference type="Gene3D" id="1.10.357.10">
    <property type="entry name" value="Tetracycline Repressor, domain 2"/>
    <property type="match status" value="1"/>
</dbReference>
<organism evidence="7 8">
    <name type="scientific">Terricaulis silvestris</name>
    <dbReference type="NCBI Taxonomy" id="2686094"/>
    <lineage>
        <taxon>Bacteria</taxon>
        <taxon>Pseudomonadati</taxon>
        <taxon>Pseudomonadota</taxon>
        <taxon>Alphaproteobacteria</taxon>
        <taxon>Caulobacterales</taxon>
        <taxon>Caulobacteraceae</taxon>
        <taxon>Terricaulis</taxon>
    </lineage>
</organism>
<dbReference type="PRINTS" id="PR00455">
    <property type="entry name" value="HTHTETR"/>
</dbReference>
<dbReference type="Proteomes" id="UP000431269">
    <property type="component" value="Chromosome"/>
</dbReference>
<evidence type="ECO:0000256" key="2">
    <source>
        <dbReference type="ARBA" id="ARBA00023125"/>
    </source>
</evidence>
<dbReference type="InterPro" id="IPR036271">
    <property type="entry name" value="Tet_transcr_reg_TetR-rel_C_sf"/>
</dbReference>
<dbReference type="AlphaFoldDB" id="A0A6I6MTM4"/>
<dbReference type="RefSeq" id="WP_158766935.1">
    <property type="nucleotide sequence ID" value="NZ_CP047045.1"/>
</dbReference>
<evidence type="ECO:0000313" key="7">
    <source>
        <dbReference type="EMBL" id="QGZ96127.1"/>
    </source>
</evidence>
<evidence type="ECO:0000256" key="5">
    <source>
        <dbReference type="SAM" id="MobiDB-lite"/>
    </source>
</evidence>
<evidence type="ECO:0000256" key="3">
    <source>
        <dbReference type="ARBA" id="ARBA00023163"/>
    </source>
</evidence>
<gene>
    <name evidence="7" type="primary">kstR2_2</name>
    <name evidence="7" type="ORF">DSM104635_02985</name>
</gene>
<dbReference type="GO" id="GO:0003677">
    <property type="term" value="F:DNA binding"/>
    <property type="evidence" value="ECO:0007669"/>
    <property type="project" value="UniProtKB-UniRule"/>
</dbReference>
<dbReference type="Pfam" id="PF00440">
    <property type="entry name" value="TetR_N"/>
    <property type="match status" value="1"/>
</dbReference>
<evidence type="ECO:0000256" key="1">
    <source>
        <dbReference type="ARBA" id="ARBA00023015"/>
    </source>
</evidence>
<accession>A0A6I6MTM4</accession>
<dbReference type="KEGG" id="tsv:DSM104635_02985"/>
<proteinExistence type="predicted"/>
<evidence type="ECO:0000259" key="6">
    <source>
        <dbReference type="PROSITE" id="PS50977"/>
    </source>
</evidence>
<keyword evidence="1" id="KW-0805">Transcription regulation</keyword>
<dbReference type="Gene3D" id="1.10.10.60">
    <property type="entry name" value="Homeodomain-like"/>
    <property type="match status" value="1"/>
</dbReference>
<feature type="domain" description="HTH tetR-type" evidence="6">
    <location>
        <begin position="9"/>
        <end position="69"/>
    </location>
</feature>
<evidence type="ECO:0000313" key="8">
    <source>
        <dbReference type="Proteomes" id="UP000431269"/>
    </source>
</evidence>
<dbReference type="PROSITE" id="PS50977">
    <property type="entry name" value="HTH_TETR_2"/>
    <property type="match status" value="1"/>
</dbReference>
<dbReference type="PANTHER" id="PTHR47506:SF7">
    <property type="entry name" value="TRANSCRIPTIONAL REGULATORY PROTEIN"/>
    <property type="match status" value="1"/>
</dbReference>
<dbReference type="SUPFAM" id="SSF46689">
    <property type="entry name" value="Homeodomain-like"/>
    <property type="match status" value="1"/>
</dbReference>
<sequence length="212" mass="22056">MRYEKGRKDASRTRIMEVAAERFRSDGIAASGLAGIMSKAGLTNGAFYPHFESKADLVRESVAAALDDRAKAMHELASAGGLEAVIAAYLSPQHRDSPGNGCALAALLPELARQPADTRTLCAKNFQATARQIASALPPKTENPESIAIGVYATLIGALQLARAAKGSPLSDRILAAGADAARALIGSPQSDGGASSPPRARAKRAAKRRPN</sequence>
<keyword evidence="2 4" id="KW-0238">DNA-binding</keyword>
<reference evidence="8" key="1">
    <citation type="submission" date="2019-12" db="EMBL/GenBank/DDBJ databases">
        <title>Complete genome of Terracaulis silvestris 0127_4.</title>
        <authorList>
            <person name="Vieira S."/>
            <person name="Riedel T."/>
            <person name="Sproer C."/>
            <person name="Pascual J."/>
            <person name="Boedeker C."/>
            <person name="Overmann J."/>
        </authorList>
    </citation>
    <scope>NUCLEOTIDE SEQUENCE [LARGE SCALE GENOMIC DNA]</scope>
    <source>
        <strain evidence="8">0127_4</strain>
    </source>
</reference>
<feature type="compositionally biased region" description="Basic residues" evidence="5">
    <location>
        <begin position="201"/>
        <end position="212"/>
    </location>
</feature>
<feature type="region of interest" description="Disordered" evidence="5">
    <location>
        <begin position="186"/>
        <end position="212"/>
    </location>
</feature>
<keyword evidence="8" id="KW-1185">Reference proteome</keyword>
<dbReference type="SUPFAM" id="SSF48498">
    <property type="entry name" value="Tetracyclin repressor-like, C-terminal domain"/>
    <property type="match status" value="1"/>
</dbReference>
<name>A0A6I6MTM4_9CAUL</name>
<keyword evidence="3" id="KW-0804">Transcription</keyword>
<feature type="DNA-binding region" description="H-T-H motif" evidence="4">
    <location>
        <begin position="32"/>
        <end position="51"/>
    </location>
</feature>
<evidence type="ECO:0000256" key="4">
    <source>
        <dbReference type="PROSITE-ProRule" id="PRU00335"/>
    </source>
</evidence>
<dbReference type="EMBL" id="CP047045">
    <property type="protein sequence ID" value="QGZ96127.1"/>
    <property type="molecule type" value="Genomic_DNA"/>
</dbReference>
<dbReference type="InterPro" id="IPR001647">
    <property type="entry name" value="HTH_TetR"/>
</dbReference>
<protein>
    <submittedName>
        <fullName evidence="7">HTH-type transcriptional repressor KstR2</fullName>
    </submittedName>
</protein>
<dbReference type="InterPro" id="IPR009057">
    <property type="entry name" value="Homeodomain-like_sf"/>
</dbReference>